<organism evidence="1 2">
    <name type="scientific">Trapa incisa</name>
    <dbReference type="NCBI Taxonomy" id="236973"/>
    <lineage>
        <taxon>Eukaryota</taxon>
        <taxon>Viridiplantae</taxon>
        <taxon>Streptophyta</taxon>
        <taxon>Embryophyta</taxon>
        <taxon>Tracheophyta</taxon>
        <taxon>Spermatophyta</taxon>
        <taxon>Magnoliopsida</taxon>
        <taxon>eudicotyledons</taxon>
        <taxon>Gunneridae</taxon>
        <taxon>Pentapetalae</taxon>
        <taxon>rosids</taxon>
        <taxon>malvids</taxon>
        <taxon>Myrtales</taxon>
        <taxon>Lythraceae</taxon>
        <taxon>Trapa</taxon>
    </lineage>
</organism>
<dbReference type="EMBL" id="JAXIOK010000008">
    <property type="protein sequence ID" value="KAK4763591.1"/>
    <property type="molecule type" value="Genomic_DNA"/>
</dbReference>
<dbReference type="Proteomes" id="UP001345219">
    <property type="component" value="Chromosome 11"/>
</dbReference>
<evidence type="ECO:0000313" key="1">
    <source>
        <dbReference type="EMBL" id="KAK4763591.1"/>
    </source>
</evidence>
<keyword evidence="2" id="KW-1185">Reference proteome</keyword>
<reference evidence="1 2" key="1">
    <citation type="journal article" date="2023" name="Hortic Res">
        <title>Pangenome of water caltrop reveals structural variations and asymmetric subgenome divergence after allopolyploidization.</title>
        <authorList>
            <person name="Zhang X."/>
            <person name="Chen Y."/>
            <person name="Wang L."/>
            <person name="Yuan Y."/>
            <person name="Fang M."/>
            <person name="Shi L."/>
            <person name="Lu R."/>
            <person name="Comes H.P."/>
            <person name="Ma Y."/>
            <person name="Chen Y."/>
            <person name="Huang G."/>
            <person name="Zhou Y."/>
            <person name="Zheng Z."/>
            <person name="Qiu Y."/>
        </authorList>
    </citation>
    <scope>NUCLEOTIDE SEQUENCE [LARGE SCALE GENOMIC DNA]</scope>
    <source>
        <tissue evidence="1">Roots</tissue>
    </source>
</reference>
<evidence type="ECO:0000313" key="2">
    <source>
        <dbReference type="Proteomes" id="UP001345219"/>
    </source>
</evidence>
<dbReference type="AlphaFoldDB" id="A0AAN7QCA8"/>
<name>A0AAN7QCA8_9MYRT</name>
<comment type="caution">
    <text evidence="1">The sequence shown here is derived from an EMBL/GenBank/DDBJ whole genome shotgun (WGS) entry which is preliminary data.</text>
</comment>
<sequence>MSCFSLCGCGVENLATVLSGSRSVSGNQPVFLVLGILSSESNSPATHRIPNPSPMRLVSYMWVVGLKKSFPRWGGGGGGGGAGAGHDLALWLWLWWWLWGLGPLT</sequence>
<gene>
    <name evidence="1" type="ORF">SAY87_013029</name>
</gene>
<proteinExistence type="predicted"/>
<accession>A0AAN7QCA8</accession>
<protein>
    <submittedName>
        <fullName evidence="1">Uncharacterized protein</fullName>
    </submittedName>
</protein>